<organism evidence="2 3">
    <name type="scientific">Amorphotheca resinae ATCC 22711</name>
    <dbReference type="NCBI Taxonomy" id="857342"/>
    <lineage>
        <taxon>Eukaryota</taxon>
        <taxon>Fungi</taxon>
        <taxon>Dikarya</taxon>
        <taxon>Ascomycota</taxon>
        <taxon>Pezizomycotina</taxon>
        <taxon>Leotiomycetes</taxon>
        <taxon>Helotiales</taxon>
        <taxon>Amorphothecaceae</taxon>
        <taxon>Amorphotheca</taxon>
    </lineage>
</organism>
<evidence type="ECO:0000313" key="2">
    <source>
        <dbReference type="EMBL" id="PSS10461.1"/>
    </source>
</evidence>
<name>A0A2T3ASN1_AMORE</name>
<evidence type="ECO:0000259" key="1">
    <source>
        <dbReference type="Pfam" id="PF06985"/>
    </source>
</evidence>
<dbReference type="InParanoid" id="A0A2T3ASN1"/>
<dbReference type="EMBL" id="KZ679016">
    <property type="protein sequence ID" value="PSS10461.1"/>
    <property type="molecule type" value="Genomic_DNA"/>
</dbReference>
<reference evidence="2 3" key="1">
    <citation type="journal article" date="2018" name="New Phytol.">
        <title>Comparative genomics and transcriptomics depict ericoid mycorrhizal fungi as versatile saprotrophs and plant mutualists.</title>
        <authorList>
            <person name="Martino E."/>
            <person name="Morin E."/>
            <person name="Grelet G.A."/>
            <person name="Kuo A."/>
            <person name="Kohler A."/>
            <person name="Daghino S."/>
            <person name="Barry K.W."/>
            <person name="Cichocki N."/>
            <person name="Clum A."/>
            <person name="Dockter R.B."/>
            <person name="Hainaut M."/>
            <person name="Kuo R.C."/>
            <person name="LaButti K."/>
            <person name="Lindahl B.D."/>
            <person name="Lindquist E.A."/>
            <person name="Lipzen A."/>
            <person name="Khouja H.R."/>
            <person name="Magnuson J."/>
            <person name="Murat C."/>
            <person name="Ohm R.A."/>
            <person name="Singer S.W."/>
            <person name="Spatafora J.W."/>
            <person name="Wang M."/>
            <person name="Veneault-Fourrey C."/>
            <person name="Henrissat B."/>
            <person name="Grigoriev I.V."/>
            <person name="Martin F.M."/>
            <person name="Perotto S."/>
        </authorList>
    </citation>
    <scope>NUCLEOTIDE SEQUENCE [LARGE SCALE GENOMIC DNA]</scope>
    <source>
        <strain evidence="2 3">ATCC 22711</strain>
    </source>
</reference>
<protein>
    <recommendedName>
        <fullName evidence="1">Heterokaryon incompatibility domain-containing protein</fullName>
    </recommendedName>
</protein>
<dbReference type="PANTHER" id="PTHR33112:SF16">
    <property type="entry name" value="HETEROKARYON INCOMPATIBILITY DOMAIN-CONTAINING PROTEIN"/>
    <property type="match status" value="1"/>
</dbReference>
<gene>
    <name evidence="2" type="ORF">M430DRAFT_107992</name>
</gene>
<accession>A0A2T3ASN1</accession>
<dbReference type="GeneID" id="36569266"/>
<proteinExistence type="predicted"/>
<dbReference type="Pfam" id="PF06985">
    <property type="entry name" value="HET"/>
    <property type="match status" value="1"/>
</dbReference>
<dbReference type="RefSeq" id="XP_024717640.1">
    <property type="nucleotide sequence ID" value="XM_024861185.1"/>
</dbReference>
<dbReference type="Proteomes" id="UP000241818">
    <property type="component" value="Unassembled WGS sequence"/>
</dbReference>
<feature type="domain" description="Heterokaryon incompatibility" evidence="1">
    <location>
        <begin position="120"/>
        <end position="263"/>
    </location>
</feature>
<dbReference type="AlphaFoldDB" id="A0A2T3ASN1"/>
<keyword evidence="3" id="KW-1185">Reference proteome</keyword>
<dbReference type="PANTHER" id="PTHR33112">
    <property type="entry name" value="DOMAIN PROTEIN, PUTATIVE-RELATED"/>
    <property type="match status" value="1"/>
</dbReference>
<feature type="non-terminal residue" evidence="2">
    <location>
        <position position="400"/>
    </location>
</feature>
<dbReference type="InterPro" id="IPR010730">
    <property type="entry name" value="HET"/>
</dbReference>
<dbReference type="OrthoDB" id="8300194at2759"/>
<sequence length="400" mass="45022">MAENPSTGLGAVLRTSPYAQNLVSLDRCAAFRASRYHSTETLIGIWDVLPAPSDAVVYSDPLGAPTVARLTKWIETCNKDHEGCHSKETPLLPTRVLDVGSSPSSQVVKLVETSGQRAQYIALSHCWGESNSFMTTRTTIEDMKSGFWPEQAPATLQDAIKVTRQLGICYLWIDSLCIIQGDTTDWEMESSRMGGIYRNAYLTIAASRAAGDSEGFLKPRPPACSALKVVSPSGDSTHIYLRPQESAYDSDDPLDTRAWALQERYLSRRQLRFSKSKIIWQCQTSMWDEGDRDDYIRRGGSGYTITRLLDHPFSDVEWYFMVSFRYSKRQLSHELDRLPALSGLASIVAEHKNWRYCAGIWWEDIGYGICWVTTSPPPKRPDYYIAPSWSWASVIGPITF</sequence>
<evidence type="ECO:0000313" key="3">
    <source>
        <dbReference type="Proteomes" id="UP000241818"/>
    </source>
</evidence>